<evidence type="ECO:0000256" key="4">
    <source>
        <dbReference type="ARBA" id="ARBA00022833"/>
    </source>
</evidence>
<feature type="compositionally biased region" description="Low complexity" evidence="7">
    <location>
        <begin position="86"/>
        <end position="102"/>
    </location>
</feature>
<keyword evidence="6" id="KW-0175">Coiled coil</keyword>
<dbReference type="SMART" id="SM00451">
    <property type="entry name" value="ZnF_U1"/>
    <property type="match status" value="1"/>
</dbReference>
<evidence type="ECO:0000256" key="3">
    <source>
        <dbReference type="ARBA" id="ARBA00022771"/>
    </source>
</evidence>
<keyword evidence="2" id="KW-0479">Metal-binding</keyword>
<accession>A0A8K0UY54</accession>
<evidence type="ECO:0000256" key="2">
    <source>
        <dbReference type="ARBA" id="ARBA00022723"/>
    </source>
</evidence>
<dbReference type="InterPro" id="IPR036236">
    <property type="entry name" value="Znf_C2H2_sf"/>
</dbReference>
<dbReference type="PANTHER" id="PTHR13173">
    <property type="entry name" value="WW DOMAIN BINDING PROTEIN 4"/>
    <property type="match status" value="1"/>
</dbReference>
<keyword evidence="10" id="KW-1185">Reference proteome</keyword>
<name>A0A8K0UY54_9AGAR</name>
<comment type="subcellular location">
    <subcellularLocation>
        <location evidence="1">Nucleus</location>
    </subcellularLocation>
</comment>
<feature type="coiled-coil region" evidence="6">
    <location>
        <begin position="48"/>
        <end position="78"/>
    </location>
</feature>
<dbReference type="AlphaFoldDB" id="A0A8K0UY54"/>
<dbReference type="Gene3D" id="3.30.160.60">
    <property type="entry name" value="Classic Zinc Finger"/>
    <property type="match status" value="1"/>
</dbReference>
<dbReference type="PANTHER" id="PTHR13173:SF10">
    <property type="entry name" value="WW DOMAIN-BINDING PROTEIN 4"/>
    <property type="match status" value="1"/>
</dbReference>
<keyword evidence="3" id="KW-0863">Zinc-finger</keyword>
<keyword evidence="5" id="KW-0539">Nucleus</keyword>
<dbReference type="PROSITE" id="PS50171">
    <property type="entry name" value="ZF_MATRIN"/>
    <property type="match status" value="1"/>
</dbReference>
<feature type="region of interest" description="Disordered" evidence="7">
    <location>
        <begin position="153"/>
        <end position="195"/>
    </location>
</feature>
<dbReference type="GO" id="GO:0071011">
    <property type="term" value="C:precatalytic spliceosome"/>
    <property type="evidence" value="ECO:0007669"/>
    <property type="project" value="TreeGrafter"/>
</dbReference>
<feature type="compositionally biased region" description="Low complexity" evidence="7">
    <location>
        <begin position="228"/>
        <end position="241"/>
    </location>
</feature>
<protein>
    <recommendedName>
        <fullName evidence="8">Matrin-type domain-containing protein</fullName>
    </recommendedName>
</protein>
<evidence type="ECO:0000256" key="1">
    <source>
        <dbReference type="ARBA" id="ARBA00004123"/>
    </source>
</evidence>
<feature type="compositionally biased region" description="Polar residues" evidence="7">
    <location>
        <begin position="266"/>
        <end position="281"/>
    </location>
</feature>
<dbReference type="InterPro" id="IPR000690">
    <property type="entry name" value="Matrin/U1-C_Znf_C2H2"/>
</dbReference>
<keyword evidence="4" id="KW-0862">Zinc</keyword>
<dbReference type="SUPFAM" id="SSF57667">
    <property type="entry name" value="beta-beta-alpha zinc fingers"/>
    <property type="match status" value="1"/>
</dbReference>
<evidence type="ECO:0000313" key="10">
    <source>
        <dbReference type="Proteomes" id="UP000813824"/>
    </source>
</evidence>
<dbReference type="GO" id="GO:0008270">
    <property type="term" value="F:zinc ion binding"/>
    <property type="evidence" value="ECO:0007669"/>
    <property type="project" value="UniProtKB-KW"/>
</dbReference>
<dbReference type="OrthoDB" id="191651at2759"/>
<feature type="region of interest" description="Disordered" evidence="7">
    <location>
        <begin position="313"/>
        <end position="349"/>
    </location>
</feature>
<organism evidence="9 10">
    <name type="scientific">Cristinia sonorae</name>
    <dbReference type="NCBI Taxonomy" id="1940300"/>
    <lineage>
        <taxon>Eukaryota</taxon>
        <taxon>Fungi</taxon>
        <taxon>Dikarya</taxon>
        <taxon>Basidiomycota</taxon>
        <taxon>Agaricomycotina</taxon>
        <taxon>Agaricomycetes</taxon>
        <taxon>Agaricomycetidae</taxon>
        <taxon>Agaricales</taxon>
        <taxon>Pleurotineae</taxon>
        <taxon>Stephanosporaceae</taxon>
        <taxon>Cristinia</taxon>
    </lineage>
</organism>
<sequence>MSEYWVSHKKYFCKYCNIYIADDAPSRNHHENGLRHKGNVERFVRGLYKTGEKRKQDLEEEKREMARVEQAAQAAFARDVGSGLVKPGSSSSAPPKAVAPSKPTKKSDNPYENYSTAASLGYTDPDAARREAEAERRRMEGVAGEWEVVATEDSSIATTVDGPSSSAGPSVQTDGIRSGQKRPLELATDEEDSRTFKLRRRTFGGLGDVYDPGLIPIRVRTKTEEPLSTNTTTEPASTTISGSTPSVAPKWTARGWNKPGVEPDRNSGSSSEDAQPDNELQQLPAKAEPVEDTPEKSILSDIAKTLDVKVEEGAVKAEALESPAPTTSSGMFRKRKIRVNGAGVRERTD</sequence>
<dbReference type="InterPro" id="IPR040023">
    <property type="entry name" value="WBP4"/>
</dbReference>
<evidence type="ECO:0000259" key="8">
    <source>
        <dbReference type="PROSITE" id="PS50171"/>
    </source>
</evidence>
<feature type="region of interest" description="Disordered" evidence="7">
    <location>
        <begin position="220"/>
        <end position="299"/>
    </location>
</feature>
<dbReference type="Pfam" id="PF06220">
    <property type="entry name" value="zf-U1"/>
    <property type="match status" value="1"/>
</dbReference>
<feature type="region of interest" description="Disordered" evidence="7">
    <location>
        <begin position="82"/>
        <end position="139"/>
    </location>
</feature>
<dbReference type="GO" id="GO:0003723">
    <property type="term" value="F:RNA binding"/>
    <property type="evidence" value="ECO:0007669"/>
    <property type="project" value="TreeGrafter"/>
</dbReference>
<feature type="compositionally biased region" description="Basic and acidic residues" evidence="7">
    <location>
        <begin position="126"/>
        <end position="139"/>
    </location>
</feature>
<feature type="compositionally biased region" description="Polar residues" evidence="7">
    <location>
        <begin position="153"/>
        <end position="175"/>
    </location>
</feature>
<dbReference type="InterPro" id="IPR003604">
    <property type="entry name" value="Matrin/U1-like-C_Znf_C2H2"/>
</dbReference>
<evidence type="ECO:0000256" key="7">
    <source>
        <dbReference type="SAM" id="MobiDB-lite"/>
    </source>
</evidence>
<evidence type="ECO:0000256" key="6">
    <source>
        <dbReference type="SAM" id="Coils"/>
    </source>
</evidence>
<dbReference type="GO" id="GO:0000398">
    <property type="term" value="P:mRNA splicing, via spliceosome"/>
    <property type="evidence" value="ECO:0007669"/>
    <property type="project" value="InterPro"/>
</dbReference>
<dbReference type="EMBL" id="JAEVFJ010000001">
    <property type="protein sequence ID" value="KAH8107996.1"/>
    <property type="molecule type" value="Genomic_DNA"/>
</dbReference>
<evidence type="ECO:0000313" key="9">
    <source>
        <dbReference type="EMBL" id="KAH8107996.1"/>
    </source>
</evidence>
<feature type="domain" description="Matrin-type" evidence="8">
    <location>
        <begin position="11"/>
        <end position="42"/>
    </location>
</feature>
<dbReference type="InterPro" id="IPR013085">
    <property type="entry name" value="U1-CZ_Znf_C2H2"/>
</dbReference>
<evidence type="ECO:0000256" key="5">
    <source>
        <dbReference type="ARBA" id="ARBA00023242"/>
    </source>
</evidence>
<comment type="caution">
    <text evidence="9">The sequence shown here is derived from an EMBL/GenBank/DDBJ whole genome shotgun (WGS) entry which is preliminary data.</text>
</comment>
<gene>
    <name evidence="9" type="ORF">BXZ70DRAFT_913590</name>
</gene>
<dbReference type="Proteomes" id="UP000813824">
    <property type="component" value="Unassembled WGS sequence"/>
</dbReference>
<reference evidence="9" key="1">
    <citation type="journal article" date="2021" name="New Phytol.">
        <title>Evolutionary innovations through gain and loss of genes in the ectomycorrhizal Boletales.</title>
        <authorList>
            <person name="Wu G."/>
            <person name="Miyauchi S."/>
            <person name="Morin E."/>
            <person name="Kuo A."/>
            <person name="Drula E."/>
            <person name="Varga T."/>
            <person name="Kohler A."/>
            <person name="Feng B."/>
            <person name="Cao Y."/>
            <person name="Lipzen A."/>
            <person name="Daum C."/>
            <person name="Hundley H."/>
            <person name="Pangilinan J."/>
            <person name="Johnson J."/>
            <person name="Barry K."/>
            <person name="LaButti K."/>
            <person name="Ng V."/>
            <person name="Ahrendt S."/>
            <person name="Min B."/>
            <person name="Choi I.G."/>
            <person name="Park H."/>
            <person name="Plett J.M."/>
            <person name="Magnuson J."/>
            <person name="Spatafora J.W."/>
            <person name="Nagy L.G."/>
            <person name="Henrissat B."/>
            <person name="Grigoriev I.V."/>
            <person name="Yang Z.L."/>
            <person name="Xu J."/>
            <person name="Martin F.M."/>
        </authorList>
    </citation>
    <scope>NUCLEOTIDE SEQUENCE</scope>
    <source>
        <strain evidence="9">KKN 215</strain>
    </source>
</reference>
<proteinExistence type="predicted"/>